<proteinExistence type="predicted"/>
<dbReference type="InParanoid" id="A0A0C2YXT4"/>
<dbReference type="OrthoDB" id="2986975at2759"/>
<dbReference type="AlphaFoldDB" id="A0A0C2YXT4"/>
<evidence type="ECO:0000313" key="2">
    <source>
        <dbReference type="Proteomes" id="UP000053989"/>
    </source>
</evidence>
<keyword evidence="2" id="KW-1185">Reference proteome</keyword>
<dbReference type="Proteomes" id="UP000053989">
    <property type="component" value="Unassembled WGS sequence"/>
</dbReference>
<accession>A0A0C2YXT4</accession>
<reference evidence="1 2" key="1">
    <citation type="submission" date="2014-04" db="EMBL/GenBank/DDBJ databases">
        <authorList>
            <consortium name="DOE Joint Genome Institute"/>
            <person name="Kuo A."/>
            <person name="Kohler A."/>
            <person name="Nagy L.G."/>
            <person name="Floudas D."/>
            <person name="Copeland A."/>
            <person name="Barry K.W."/>
            <person name="Cichocki N."/>
            <person name="Veneault-Fourrey C."/>
            <person name="LaButti K."/>
            <person name="Lindquist E.A."/>
            <person name="Lipzen A."/>
            <person name="Lundell T."/>
            <person name="Morin E."/>
            <person name="Murat C."/>
            <person name="Sun H."/>
            <person name="Tunlid A."/>
            <person name="Henrissat B."/>
            <person name="Grigoriev I.V."/>
            <person name="Hibbett D.S."/>
            <person name="Martin F."/>
            <person name="Nordberg H.P."/>
            <person name="Cantor M.N."/>
            <person name="Hua S.X."/>
        </authorList>
    </citation>
    <scope>NUCLEOTIDE SEQUENCE [LARGE SCALE GENOMIC DNA]</scope>
    <source>
        <strain evidence="1 2">Foug A</strain>
    </source>
</reference>
<protein>
    <submittedName>
        <fullName evidence="1">Uncharacterized protein</fullName>
    </submittedName>
</protein>
<organism evidence="1 2">
    <name type="scientific">Scleroderma citrinum Foug A</name>
    <dbReference type="NCBI Taxonomy" id="1036808"/>
    <lineage>
        <taxon>Eukaryota</taxon>
        <taxon>Fungi</taxon>
        <taxon>Dikarya</taxon>
        <taxon>Basidiomycota</taxon>
        <taxon>Agaricomycotina</taxon>
        <taxon>Agaricomycetes</taxon>
        <taxon>Agaricomycetidae</taxon>
        <taxon>Boletales</taxon>
        <taxon>Sclerodermatineae</taxon>
        <taxon>Sclerodermataceae</taxon>
        <taxon>Scleroderma</taxon>
    </lineage>
</organism>
<evidence type="ECO:0000313" key="1">
    <source>
        <dbReference type="EMBL" id="KIM54413.1"/>
    </source>
</evidence>
<sequence>MLSTLSKDDGIHLFAVAAKPKTGQGRNHRECTGLADEVEIVALGVEVMATFNLFTDLDVANGARGHVVDIILGPREEVSPLCAYDELTIPTDLHKSSYKHQSGGCALRPGSLGQLSLSLLLLWTRWLACVNAPNHGPH</sequence>
<dbReference type="EMBL" id="KN822155">
    <property type="protein sequence ID" value="KIM54413.1"/>
    <property type="molecule type" value="Genomic_DNA"/>
</dbReference>
<dbReference type="HOGENOM" id="CLU_1856473_0_0_1"/>
<name>A0A0C2YXT4_9AGAM</name>
<gene>
    <name evidence="1" type="ORF">SCLCIDRAFT_1154038</name>
</gene>
<reference evidence="2" key="2">
    <citation type="submission" date="2015-01" db="EMBL/GenBank/DDBJ databases">
        <title>Evolutionary Origins and Diversification of the Mycorrhizal Mutualists.</title>
        <authorList>
            <consortium name="DOE Joint Genome Institute"/>
            <consortium name="Mycorrhizal Genomics Consortium"/>
            <person name="Kohler A."/>
            <person name="Kuo A."/>
            <person name="Nagy L.G."/>
            <person name="Floudas D."/>
            <person name="Copeland A."/>
            <person name="Barry K.W."/>
            <person name="Cichocki N."/>
            <person name="Veneault-Fourrey C."/>
            <person name="LaButti K."/>
            <person name="Lindquist E.A."/>
            <person name="Lipzen A."/>
            <person name="Lundell T."/>
            <person name="Morin E."/>
            <person name="Murat C."/>
            <person name="Riley R."/>
            <person name="Ohm R."/>
            <person name="Sun H."/>
            <person name="Tunlid A."/>
            <person name="Henrissat B."/>
            <person name="Grigoriev I.V."/>
            <person name="Hibbett D.S."/>
            <person name="Martin F."/>
        </authorList>
    </citation>
    <scope>NUCLEOTIDE SEQUENCE [LARGE SCALE GENOMIC DNA]</scope>
    <source>
        <strain evidence="2">Foug A</strain>
    </source>
</reference>